<proteinExistence type="predicted"/>
<evidence type="ECO:0000313" key="1">
    <source>
        <dbReference type="EMBL" id="MBA0686571.1"/>
    </source>
</evidence>
<dbReference type="Proteomes" id="UP000593577">
    <property type="component" value="Unassembled WGS sequence"/>
</dbReference>
<reference evidence="1 2" key="1">
    <citation type="journal article" date="2019" name="Genome Biol. Evol.">
        <title>Insights into the evolution of the New World diploid cottons (Gossypium, subgenus Houzingenia) based on genome sequencing.</title>
        <authorList>
            <person name="Grover C.E."/>
            <person name="Arick M.A. 2nd"/>
            <person name="Thrash A."/>
            <person name="Conover J.L."/>
            <person name="Sanders W.S."/>
            <person name="Peterson D.G."/>
            <person name="Frelichowski J.E."/>
            <person name="Scheffler J.A."/>
            <person name="Scheffler B.E."/>
            <person name="Wendel J.F."/>
        </authorList>
    </citation>
    <scope>NUCLEOTIDE SEQUENCE [LARGE SCALE GENOMIC DNA]</scope>
    <source>
        <strain evidence="1">185</strain>
        <tissue evidence="1">Leaf</tissue>
    </source>
</reference>
<evidence type="ECO:0000313" key="2">
    <source>
        <dbReference type="Proteomes" id="UP000593577"/>
    </source>
</evidence>
<gene>
    <name evidence="1" type="ORF">Goari_014169</name>
</gene>
<dbReference type="AlphaFoldDB" id="A0A7J8XGZ6"/>
<sequence>AKRESRSTGTVRTGSASNGLEGLRFSTLEGGTISLRLGNLVKKSIFWGKKGMAKTHGKGIVIGSRPISGPNQKKSLDCELVGSANLIVEVTAMEGIMWGIEQGPDADLIEDVLLLVMGIMDDYIETLVDGIRAMELLQNLGSQIRSKLKREGFLVGFGFSRVTVSSLIF</sequence>
<feature type="non-terminal residue" evidence="1">
    <location>
        <position position="1"/>
    </location>
</feature>
<dbReference type="EMBL" id="JABFAA010000007">
    <property type="protein sequence ID" value="MBA0686571.1"/>
    <property type="molecule type" value="Genomic_DNA"/>
</dbReference>
<name>A0A7J8XGZ6_GOSAI</name>
<keyword evidence="2" id="KW-1185">Reference proteome</keyword>
<organism evidence="1 2">
    <name type="scientific">Gossypium aridum</name>
    <name type="common">American cotton</name>
    <name type="synonym">Erioxylum aridum</name>
    <dbReference type="NCBI Taxonomy" id="34290"/>
    <lineage>
        <taxon>Eukaryota</taxon>
        <taxon>Viridiplantae</taxon>
        <taxon>Streptophyta</taxon>
        <taxon>Embryophyta</taxon>
        <taxon>Tracheophyta</taxon>
        <taxon>Spermatophyta</taxon>
        <taxon>Magnoliopsida</taxon>
        <taxon>eudicotyledons</taxon>
        <taxon>Gunneridae</taxon>
        <taxon>Pentapetalae</taxon>
        <taxon>rosids</taxon>
        <taxon>malvids</taxon>
        <taxon>Malvales</taxon>
        <taxon>Malvaceae</taxon>
        <taxon>Malvoideae</taxon>
        <taxon>Gossypium</taxon>
    </lineage>
</organism>
<comment type="caution">
    <text evidence="1">The sequence shown here is derived from an EMBL/GenBank/DDBJ whole genome shotgun (WGS) entry which is preliminary data.</text>
</comment>
<accession>A0A7J8XGZ6</accession>
<protein>
    <submittedName>
        <fullName evidence="1">Uncharacterized protein</fullName>
    </submittedName>
</protein>